<protein>
    <submittedName>
        <fullName evidence="2">Peptidase propeptide and YPEB domain-containing protein</fullName>
    </submittedName>
</protein>
<evidence type="ECO:0000313" key="2">
    <source>
        <dbReference type="EMBL" id="SEI55037.1"/>
    </source>
</evidence>
<proteinExistence type="predicted"/>
<evidence type="ECO:0000259" key="1">
    <source>
        <dbReference type="Pfam" id="PF03413"/>
    </source>
</evidence>
<dbReference type="Proteomes" id="UP000242999">
    <property type="component" value="Unassembled WGS sequence"/>
</dbReference>
<name>A0A1H6RR95_9GAMM</name>
<gene>
    <name evidence="2" type="ORF">SAMN05421831_10450</name>
</gene>
<accession>A0A1H6RR95</accession>
<dbReference type="STRING" id="64971.SAMN05421831_10450"/>
<dbReference type="RefSeq" id="WP_093308927.1">
    <property type="nucleotide sequence ID" value="NZ_FNYH01000004.1"/>
</dbReference>
<dbReference type="OrthoDB" id="6975080at2"/>
<keyword evidence="3" id="KW-1185">Reference proteome</keyword>
<dbReference type="Gene3D" id="3.10.450.40">
    <property type="match status" value="1"/>
</dbReference>
<sequence length="100" mass="11440">MPAFYFYLIAGLLWPGLTLYADDIPVTQIQTWIQQGKLTPLETLRALHPQTLAGYLLDAELEYKDGHLVYELEILGTDSIVREFYLDAKDGTVLHQEIED</sequence>
<reference evidence="3" key="1">
    <citation type="submission" date="2016-10" db="EMBL/GenBank/DDBJ databases">
        <authorList>
            <person name="Varghese N."/>
            <person name="Submissions S."/>
        </authorList>
    </citation>
    <scope>NUCLEOTIDE SEQUENCE [LARGE SCALE GENOMIC DNA]</scope>
    <source>
        <strain evidence="3">DSM 7165</strain>
    </source>
</reference>
<dbReference type="AlphaFoldDB" id="A0A1H6RR95"/>
<evidence type="ECO:0000313" key="3">
    <source>
        <dbReference type="Proteomes" id="UP000242999"/>
    </source>
</evidence>
<organism evidence="2 3">
    <name type="scientific">Allopseudospirillum japonicum</name>
    <dbReference type="NCBI Taxonomy" id="64971"/>
    <lineage>
        <taxon>Bacteria</taxon>
        <taxon>Pseudomonadati</taxon>
        <taxon>Pseudomonadota</taxon>
        <taxon>Gammaproteobacteria</taxon>
        <taxon>Oceanospirillales</taxon>
        <taxon>Oceanospirillaceae</taxon>
        <taxon>Allopseudospirillum</taxon>
    </lineage>
</organism>
<dbReference type="EMBL" id="FNYH01000004">
    <property type="protein sequence ID" value="SEI55037.1"/>
    <property type="molecule type" value="Genomic_DNA"/>
</dbReference>
<feature type="domain" description="PepSY" evidence="1">
    <location>
        <begin position="57"/>
        <end position="94"/>
    </location>
</feature>
<dbReference type="InterPro" id="IPR025711">
    <property type="entry name" value="PepSY"/>
</dbReference>
<dbReference type="Pfam" id="PF03413">
    <property type="entry name" value="PepSY"/>
    <property type="match status" value="1"/>
</dbReference>